<comment type="subcellular location">
    <subcellularLocation>
        <location evidence="1 11">Cell outer membrane</location>
        <topology evidence="1 11">Multi-pass membrane protein</topology>
    </subcellularLocation>
</comment>
<dbReference type="PANTHER" id="PTHR32552:SF81">
    <property type="entry name" value="TONB-DEPENDENT OUTER MEMBRANE RECEPTOR"/>
    <property type="match status" value="1"/>
</dbReference>
<evidence type="ECO:0000256" key="2">
    <source>
        <dbReference type="ARBA" id="ARBA00022448"/>
    </source>
</evidence>
<feature type="domain" description="TonB-dependent receptor-like beta-barrel" evidence="14">
    <location>
        <begin position="263"/>
        <end position="704"/>
    </location>
</feature>
<feature type="domain" description="TonB-dependent receptor plug" evidence="15">
    <location>
        <begin position="66"/>
        <end position="171"/>
    </location>
</feature>
<dbReference type="InterPro" id="IPR036942">
    <property type="entry name" value="Beta-barrel_TonB_sf"/>
</dbReference>
<accession>A0A0A1W8P9</accession>
<evidence type="ECO:0000259" key="14">
    <source>
        <dbReference type="Pfam" id="PF00593"/>
    </source>
</evidence>
<keyword evidence="6" id="KW-0408">Iron</keyword>
<organism evidence="16 17">
    <name type="scientific">Sphingomonas parapaucimobilis NBRC 15100</name>
    <dbReference type="NCBI Taxonomy" id="1219049"/>
    <lineage>
        <taxon>Bacteria</taxon>
        <taxon>Pseudomonadati</taxon>
        <taxon>Pseudomonadota</taxon>
        <taxon>Alphaproteobacteria</taxon>
        <taxon>Sphingomonadales</taxon>
        <taxon>Sphingomonadaceae</taxon>
        <taxon>Sphingomonas</taxon>
    </lineage>
</organism>
<dbReference type="Gene3D" id="2.40.170.20">
    <property type="entry name" value="TonB-dependent receptor, beta-barrel domain"/>
    <property type="match status" value="1"/>
</dbReference>
<keyword evidence="7" id="KW-0406">Ion transport</keyword>
<evidence type="ECO:0000256" key="6">
    <source>
        <dbReference type="ARBA" id="ARBA00023004"/>
    </source>
</evidence>
<evidence type="ECO:0000259" key="15">
    <source>
        <dbReference type="Pfam" id="PF07715"/>
    </source>
</evidence>
<keyword evidence="9 11" id="KW-0472">Membrane</keyword>
<sequence length="782" mass="84907">MMKLRRFCASTSAWVLMAAFAAPALAQSGATTGQTPIEPSTTADPALSEQAVGDIIVTANKRAERLQDVPKSVDVVQGDTIQKLNLRSFAEIDQLAPGLSLTAKEPTTNSVTLRGVGFDPNSGTSPTVDIYFNETPLDASSAFRALYDVGQIEVLRGPQGTLRGRTSPSGAITIATRRADLNEVDGYFQQTLTTQAGINSQGAVSVPLIPGVLAVRAAGLFDRNIGTGVRNLRTGDRDSDKTESGRLSVAFQPTSQLHFDLTYQYLNNRTLTSPMLFTLPGQTTNPILTPADRSALVTKPGRYSYEGHIVSLAAGLDLGSVALNYIGGYQNIDQSRVNDIAYGGSIPNFSQNQSFQTNSEQISQELRLTSQGNRFWNFLFGGYYEHSTSNTNVGQDQYLFQFVPPGTPAQFVPKLDVGVLVPSKVDTYALFTDHRFQVTGKDQLQVGLRWQKSKVRTDFVQTLSGALLGPNPIVSSGVSPANRDRTFRQLTGGASFRHEFSRDLTAYATYGRSYRPGSLNTTTAKLDESLLVTKAETSNNYEIGLKGAFADRKVQFTLAVYQQDFKNYLAYTNSYLAVSTNKDGVVDNNAAFTFNGDARVRGVEGTLSTRIGTQLQLGLSATYNDAKFKNAQAPCNDFNGDGIPDSNGAQRVPVGQNVAFCRLNGRLSDQAPWGVSVNAEYRVPVSGNRELFVRGLANYVPKREDPFINVKYGDLLNNSVFLGVRGPNDAYEFSVFAKNLANVAVLTTRGSTQVDYSVFPTGYSVGTAVRPREFGLNFRVGF</sequence>
<evidence type="ECO:0000256" key="12">
    <source>
        <dbReference type="RuleBase" id="RU003357"/>
    </source>
</evidence>
<dbReference type="Proteomes" id="UP000032305">
    <property type="component" value="Unassembled WGS sequence"/>
</dbReference>
<dbReference type="EMBL" id="BBPI01000065">
    <property type="protein sequence ID" value="GAM01562.1"/>
    <property type="molecule type" value="Genomic_DNA"/>
</dbReference>
<dbReference type="PROSITE" id="PS52016">
    <property type="entry name" value="TONB_DEPENDENT_REC_3"/>
    <property type="match status" value="1"/>
</dbReference>
<keyword evidence="10 11" id="KW-0998">Cell outer membrane</keyword>
<evidence type="ECO:0000256" key="7">
    <source>
        <dbReference type="ARBA" id="ARBA00023065"/>
    </source>
</evidence>
<proteinExistence type="inferred from homology"/>
<keyword evidence="8 12" id="KW-0798">TonB box</keyword>
<keyword evidence="13" id="KW-0732">Signal</keyword>
<feature type="signal peptide" evidence="13">
    <location>
        <begin position="1"/>
        <end position="26"/>
    </location>
</feature>
<evidence type="ECO:0000313" key="16">
    <source>
        <dbReference type="EMBL" id="GAM01562.1"/>
    </source>
</evidence>
<keyword evidence="4" id="KW-0410">Iron transport</keyword>
<keyword evidence="17" id="KW-1185">Reference proteome</keyword>
<feature type="chain" id="PRO_5001993515" description="TonB-dependent receptor" evidence="13">
    <location>
        <begin position="27"/>
        <end position="782"/>
    </location>
</feature>
<evidence type="ECO:0000256" key="1">
    <source>
        <dbReference type="ARBA" id="ARBA00004571"/>
    </source>
</evidence>
<dbReference type="InterPro" id="IPR000531">
    <property type="entry name" value="Beta-barrel_TonB"/>
</dbReference>
<evidence type="ECO:0008006" key="18">
    <source>
        <dbReference type="Google" id="ProtNLM"/>
    </source>
</evidence>
<keyword evidence="5 11" id="KW-0812">Transmembrane</keyword>
<name>A0A0A1W8P9_9SPHN</name>
<dbReference type="OrthoDB" id="7176070at2"/>
<dbReference type="InterPro" id="IPR039426">
    <property type="entry name" value="TonB-dep_rcpt-like"/>
</dbReference>
<keyword evidence="2 11" id="KW-0813">Transport</keyword>
<dbReference type="SUPFAM" id="SSF56935">
    <property type="entry name" value="Porins"/>
    <property type="match status" value="1"/>
</dbReference>
<evidence type="ECO:0000256" key="9">
    <source>
        <dbReference type="ARBA" id="ARBA00023136"/>
    </source>
</evidence>
<evidence type="ECO:0000256" key="10">
    <source>
        <dbReference type="ARBA" id="ARBA00023237"/>
    </source>
</evidence>
<dbReference type="RefSeq" id="WP_042488502.1">
    <property type="nucleotide sequence ID" value="NZ_BBPI01000065.1"/>
</dbReference>
<keyword evidence="3 11" id="KW-1134">Transmembrane beta strand</keyword>
<protein>
    <recommendedName>
        <fullName evidence="18">TonB-dependent receptor</fullName>
    </recommendedName>
</protein>
<dbReference type="eggNOG" id="COG4771">
    <property type="taxonomic scope" value="Bacteria"/>
</dbReference>
<evidence type="ECO:0000256" key="5">
    <source>
        <dbReference type="ARBA" id="ARBA00022692"/>
    </source>
</evidence>
<dbReference type="GO" id="GO:0009279">
    <property type="term" value="C:cell outer membrane"/>
    <property type="evidence" value="ECO:0007669"/>
    <property type="project" value="UniProtKB-SubCell"/>
</dbReference>
<evidence type="ECO:0000256" key="8">
    <source>
        <dbReference type="ARBA" id="ARBA00023077"/>
    </source>
</evidence>
<dbReference type="Pfam" id="PF00593">
    <property type="entry name" value="TonB_dep_Rec_b-barrel"/>
    <property type="match status" value="1"/>
</dbReference>
<dbReference type="AlphaFoldDB" id="A0A0A1W8P9"/>
<dbReference type="GO" id="GO:0006826">
    <property type="term" value="P:iron ion transport"/>
    <property type="evidence" value="ECO:0007669"/>
    <property type="project" value="UniProtKB-KW"/>
</dbReference>
<evidence type="ECO:0000256" key="13">
    <source>
        <dbReference type="SAM" id="SignalP"/>
    </source>
</evidence>
<dbReference type="Pfam" id="PF07715">
    <property type="entry name" value="Plug"/>
    <property type="match status" value="1"/>
</dbReference>
<evidence type="ECO:0000256" key="11">
    <source>
        <dbReference type="PROSITE-ProRule" id="PRU01360"/>
    </source>
</evidence>
<evidence type="ECO:0000313" key="17">
    <source>
        <dbReference type="Proteomes" id="UP000032305"/>
    </source>
</evidence>
<comment type="caution">
    <text evidence="16">The sequence shown here is derived from an EMBL/GenBank/DDBJ whole genome shotgun (WGS) entry which is preliminary data.</text>
</comment>
<dbReference type="InterPro" id="IPR012910">
    <property type="entry name" value="Plug_dom"/>
</dbReference>
<comment type="similarity">
    <text evidence="11 12">Belongs to the TonB-dependent receptor family.</text>
</comment>
<evidence type="ECO:0000256" key="3">
    <source>
        <dbReference type="ARBA" id="ARBA00022452"/>
    </source>
</evidence>
<evidence type="ECO:0000256" key="4">
    <source>
        <dbReference type="ARBA" id="ARBA00022496"/>
    </source>
</evidence>
<dbReference type="PANTHER" id="PTHR32552">
    <property type="entry name" value="FERRICHROME IRON RECEPTOR-RELATED"/>
    <property type="match status" value="1"/>
</dbReference>
<gene>
    <name evidence="16" type="ORF">SP5_065_00230</name>
</gene>
<reference evidence="16 17" key="1">
    <citation type="submission" date="2014-11" db="EMBL/GenBank/DDBJ databases">
        <title>Whole genome shotgun sequence of Sphingomonas parapaucimobilis NBRC 15100.</title>
        <authorList>
            <person name="Katano-Makiyama Y."/>
            <person name="Hosoyama A."/>
            <person name="Hashimoto M."/>
            <person name="Hosoyama Y."/>
            <person name="Noguchi M."/>
            <person name="Numata M."/>
            <person name="Tsuchikane K."/>
            <person name="Hirakata S."/>
            <person name="Uohara A."/>
            <person name="Shimodaira J."/>
            <person name="Ohji S."/>
            <person name="Ichikawa N."/>
            <person name="Kimura A."/>
            <person name="Yamazoe A."/>
            <person name="Fujita N."/>
        </authorList>
    </citation>
    <scope>NUCLEOTIDE SEQUENCE [LARGE SCALE GENOMIC DNA]</scope>
    <source>
        <strain evidence="16 17">NBRC 15100</strain>
    </source>
</reference>